<dbReference type="PANTHER" id="PTHR43344:SF2">
    <property type="entry name" value="PHOSPHOSERINE PHOSPHATASE"/>
    <property type="match status" value="1"/>
</dbReference>
<keyword evidence="7" id="KW-0460">Magnesium</keyword>
<organism evidence="10 11">
    <name type="scientific">Parascedosporium putredinis</name>
    <dbReference type="NCBI Taxonomy" id="1442378"/>
    <lineage>
        <taxon>Eukaryota</taxon>
        <taxon>Fungi</taxon>
        <taxon>Dikarya</taxon>
        <taxon>Ascomycota</taxon>
        <taxon>Pezizomycotina</taxon>
        <taxon>Sordariomycetes</taxon>
        <taxon>Hypocreomycetidae</taxon>
        <taxon>Microascales</taxon>
        <taxon>Microascaceae</taxon>
        <taxon>Parascedosporium</taxon>
    </lineage>
</organism>
<keyword evidence="11" id="KW-1185">Reference proteome</keyword>
<dbReference type="Pfam" id="PF00702">
    <property type="entry name" value="Hydrolase"/>
    <property type="match status" value="1"/>
</dbReference>
<keyword evidence="4" id="KW-0028">Amino-acid biosynthesis</keyword>
<evidence type="ECO:0000256" key="2">
    <source>
        <dbReference type="ARBA" id="ARBA00005135"/>
    </source>
</evidence>
<evidence type="ECO:0000313" key="11">
    <source>
        <dbReference type="Proteomes" id="UP000838763"/>
    </source>
</evidence>
<comment type="caution">
    <text evidence="10">The sequence shown here is derived from an EMBL/GenBank/DDBJ whole genome shotgun (WGS) entry which is preliminary data.</text>
</comment>
<gene>
    <name evidence="10" type="ORF">PPNO1_LOCUS975</name>
</gene>
<evidence type="ECO:0000256" key="3">
    <source>
        <dbReference type="ARBA" id="ARBA00012640"/>
    </source>
</evidence>
<evidence type="ECO:0000313" key="10">
    <source>
        <dbReference type="EMBL" id="CAI4211178.1"/>
    </source>
</evidence>
<dbReference type="InterPro" id="IPR023214">
    <property type="entry name" value="HAD_sf"/>
</dbReference>
<feature type="compositionally biased region" description="Low complexity" evidence="9">
    <location>
        <begin position="114"/>
        <end position="134"/>
    </location>
</feature>
<keyword evidence="5" id="KW-0479">Metal-binding</keyword>
<feature type="compositionally biased region" description="Polar residues" evidence="9">
    <location>
        <begin position="379"/>
        <end position="396"/>
    </location>
</feature>
<evidence type="ECO:0000256" key="6">
    <source>
        <dbReference type="ARBA" id="ARBA00022801"/>
    </source>
</evidence>
<dbReference type="PANTHER" id="PTHR43344">
    <property type="entry name" value="PHOSPHOSERINE PHOSPHATASE"/>
    <property type="match status" value="1"/>
</dbReference>
<name>A0A9P1M7J8_9PEZI</name>
<dbReference type="Proteomes" id="UP000838763">
    <property type="component" value="Unassembled WGS sequence"/>
</dbReference>
<feature type="compositionally biased region" description="Polar residues" evidence="9">
    <location>
        <begin position="315"/>
        <end position="325"/>
    </location>
</feature>
<dbReference type="EMBL" id="CALLCH030000001">
    <property type="protein sequence ID" value="CAI4211178.1"/>
    <property type="molecule type" value="Genomic_DNA"/>
</dbReference>
<dbReference type="AlphaFoldDB" id="A0A9P1M7J8"/>
<evidence type="ECO:0000256" key="8">
    <source>
        <dbReference type="ARBA" id="ARBA00023299"/>
    </source>
</evidence>
<sequence length="715" mass="77023">MTQSNSTRSADHPQNECTPIIEEAVPATQVLTFTIVVTVAPTITDWGQVLESICPTAPDGPLMDALGRPVDREQMIVYPDQLGAPLSDSPALWEPYNTASAIKSKWAYTESARTASSSSGSTSSMSATESVSSAPTTPTNLPISSSTFSSEAATSSDSSTSEGPISSSITLDTSLSTTETTQTPTETPQPECEDLVNGDFTNVVLAPWYLSDEVVAYDSAVLPYEPSNSGYAFALIPYTTGPSQVYLNQLLPSCGQPPPEVTVRVVADSTNQEAWLEYDGLTYAYQMTYDPLMASLARSPSTSSKTAAPAPARPQLTSEMRSSSFLREHQQYRPPKSPETHYGIDTVVEDLRPLSVSSPPKPYVPYKGIPSEEHPLPSSRASATRHATPNGSQPALTSSSTGQAASSATSTSDQASHEIPANLAPTNELEKFPLEPPSTSEPEQLDHLYGSYISLSASLLSSISSHSLPIPSPDYLSLADLRKHEMIYRFEREWNVEVALQYDTLWRRHPRLVVFDMDSTLITQEVIDLLAATITDPVDIAERVADITHRAMMGELEFESAFRSASNFSRACPPTSLALKRLGVKTAVLSGGFLPLTSWLAGELGIDHAHANEVIIDEATNTLTGEVKGIIVGKERKRELLLEIAKQEGIDTSQVIAVGDGANDLLMMAAAGLGVAWNAKPVVQMEASARLNGETMLDLLYLFGFTAEEIHLLSQ</sequence>
<dbReference type="OrthoDB" id="27226at2759"/>
<dbReference type="Gene3D" id="3.40.50.1000">
    <property type="entry name" value="HAD superfamily/HAD-like"/>
    <property type="match status" value="1"/>
</dbReference>
<feature type="region of interest" description="Disordered" evidence="9">
    <location>
        <begin position="299"/>
        <end position="442"/>
    </location>
</feature>
<evidence type="ECO:0000256" key="5">
    <source>
        <dbReference type="ARBA" id="ARBA00022723"/>
    </source>
</evidence>
<comment type="pathway">
    <text evidence="2">Amino-acid biosynthesis; L-serine biosynthesis; L-serine from 3-phospho-D-glycerate: step 3/3.</text>
</comment>
<dbReference type="GO" id="GO:0006564">
    <property type="term" value="P:L-serine biosynthetic process"/>
    <property type="evidence" value="ECO:0007669"/>
    <property type="project" value="UniProtKB-KW"/>
</dbReference>
<dbReference type="InterPro" id="IPR036412">
    <property type="entry name" value="HAD-like_sf"/>
</dbReference>
<evidence type="ECO:0000256" key="1">
    <source>
        <dbReference type="ARBA" id="ARBA00001946"/>
    </source>
</evidence>
<dbReference type="InterPro" id="IPR050582">
    <property type="entry name" value="HAD-like_SerB"/>
</dbReference>
<feature type="compositionally biased region" description="Low complexity" evidence="9">
    <location>
        <begin position="144"/>
        <end position="190"/>
    </location>
</feature>
<accession>A0A9P1M7J8</accession>
<dbReference type="EC" id="3.1.3.3" evidence="3"/>
<evidence type="ECO:0000256" key="4">
    <source>
        <dbReference type="ARBA" id="ARBA00022605"/>
    </source>
</evidence>
<evidence type="ECO:0000256" key="9">
    <source>
        <dbReference type="SAM" id="MobiDB-lite"/>
    </source>
</evidence>
<feature type="region of interest" description="Disordered" evidence="9">
    <location>
        <begin position="114"/>
        <end position="192"/>
    </location>
</feature>
<reference evidence="10" key="1">
    <citation type="submission" date="2022-11" db="EMBL/GenBank/DDBJ databases">
        <authorList>
            <person name="Scott C."/>
            <person name="Bruce N."/>
        </authorList>
    </citation>
    <scope>NUCLEOTIDE SEQUENCE</scope>
</reference>
<evidence type="ECO:0000256" key="7">
    <source>
        <dbReference type="ARBA" id="ARBA00022842"/>
    </source>
</evidence>
<dbReference type="GO" id="GO:0005737">
    <property type="term" value="C:cytoplasm"/>
    <property type="evidence" value="ECO:0007669"/>
    <property type="project" value="TreeGrafter"/>
</dbReference>
<feature type="compositionally biased region" description="Basic and acidic residues" evidence="9">
    <location>
        <begin position="326"/>
        <end position="339"/>
    </location>
</feature>
<keyword evidence="6" id="KW-0378">Hydrolase</keyword>
<keyword evidence="8" id="KW-0718">Serine biosynthesis</keyword>
<dbReference type="GO" id="GO:0000287">
    <property type="term" value="F:magnesium ion binding"/>
    <property type="evidence" value="ECO:0007669"/>
    <property type="project" value="TreeGrafter"/>
</dbReference>
<protein>
    <recommendedName>
        <fullName evidence="3">phosphoserine phosphatase</fullName>
        <ecNumber evidence="3">3.1.3.3</ecNumber>
    </recommendedName>
</protein>
<feature type="compositionally biased region" description="Low complexity" evidence="9">
    <location>
        <begin position="397"/>
        <end position="414"/>
    </location>
</feature>
<proteinExistence type="predicted"/>
<comment type="cofactor">
    <cofactor evidence="1">
        <name>Mg(2+)</name>
        <dbReference type="ChEBI" id="CHEBI:18420"/>
    </cofactor>
</comment>
<dbReference type="GO" id="GO:0036424">
    <property type="term" value="F:L-phosphoserine phosphatase activity"/>
    <property type="evidence" value="ECO:0007669"/>
    <property type="project" value="TreeGrafter"/>
</dbReference>
<dbReference type="SUPFAM" id="SSF56784">
    <property type="entry name" value="HAD-like"/>
    <property type="match status" value="1"/>
</dbReference>
<feature type="compositionally biased region" description="Low complexity" evidence="9">
    <location>
        <begin position="299"/>
        <end position="314"/>
    </location>
</feature>